<organism evidence="5 6">
    <name type="scientific">Conidiobolus coronatus (strain ATCC 28846 / CBS 209.66 / NRRL 28638)</name>
    <name type="common">Delacroixia coronata</name>
    <dbReference type="NCBI Taxonomy" id="796925"/>
    <lineage>
        <taxon>Eukaryota</taxon>
        <taxon>Fungi</taxon>
        <taxon>Fungi incertae sedis</taxon>
        <taxon>Zoopagomycota</taxon>
        <taxon>Entomophthoromycotina</taxon>
        <taxon>Entomophthoromycetes</taxon>
        <taxon>Entomophthorales</taxon>
        <taxon>Ancylistaceae</taxon>
        <taxon>Conidiobolus</taxon>
    </lineage>
</organism>
<dbReference type="STRING" id="796925.A0A137NUG3"/>
<reference evidence="5 6" key="1">
    <citation type="journal article" date="2015" name="Genome Biol. Evol.">
        <title>Phylogenomic analyses indicate that early fungi evolved digesting cell walls of algal ancestors of land plants.</title>
        <authorList>
            <person name="Chang Y."/>
            <person name="Wang S."/>
            <person name="Sekimoto S."/>
            <person name="Aerts A.L."/>
            <person name="Choi C."/>
            <person name="Clum A."/>
            <person name="LaButti K.M."/>
            <person name="Lindquist E.A."/>
            <person name="Yee Ngan C."/>
            <person name="Ohm R.A."/>
            <person name="Salamov A.A."/>
            <person name="Grigoriev I.V."/>
            <person name="Spatafora J.W."/>
            <person name="Berbee M.L."/>
        </authorList>
    </citation>
    <scope>NUCLEOTIDE SEQUENCE [LARGE SCALE GENOMIC DNA]</scope>
    <source>
        <strain evidence="5 6">NRRL 28638</strain>
    </source>
</reference>
<evidence type="ECO:0000313" key="6">
    <source>
        <dbReference type="Proteomes" id="UP000070444"/>
    </source>
</evidence>
<keyword evidence="2" id="KW-0677">Repeat</keyword>
<dbReference type="Pfam" id="PF12265">
    <property type="entry name" value="CAF1C_H4-bd"/>
    <property type="match status" value="1"/>
</dbReference>
<accession>A0A137NUG3</accession>
<dbReference type="InterPro" id="IPR022052">
    <property type="entry name" value="Histone-bd_RBBP4-like_N"/>
</dbReference>
<dbReference type="AlphaFoldDB" id="A0A137NUG3"/>
<dbReference type="EMBL" id="KQ964728">
    <property type="protein sequence ID" value="KXN66420.1"/>
    <property type="molecule type" value="Genomic_DNA"/>
</dbReference>
<proteinExistence type="predicted"/>
<dbReference type="Gene3D" id="2.130.10.10">
    <property type="entry name" value="YVTN repeat-like/Quinoprotein amine dehydrogenase"/>
    <property type="match status" value="1"/>
</dbReference>
<feature type="non-terminal residue" evidence="5">
    <location>
        <position position="1"/>
    </location>
</feature>
<keyword evidence="6" id="KW-1185">Reference proteome</keyword>
<gene>
    <name evidence="5" type="ORF">CONCODRAFT_32164</name>
</gene>
<evidence type="ECO:0000259" key="4">
    <source>
        <dbReference type="Pfam" id="PF12265"/>
    </source>
</evidence>
<dbReference type="OrthoDB" id="427795at2759"/>
<evidence type="ECO:0000313" key="5">
    <source>
        <dbReference type="EMBL" id="KXN66420.1"/>
    </source>
</evidence>
<protein>
    <recommendedName>
        <fullName evidence="4">Histone-binding protein RBBP4-like N-terminal domain-containing protein</fullName>
    </recommendedName>
</protein>
<dbReference type="InterPro" id="IPR050459">
    <property type="entry name" value="WD_repeat_RBAP46/RBAP48/MSI1"/>
</dbReference>
<evidence type="ECO:0000256" key="1">
    <source>
        <dbReference type="ARBA" id="ARBA00022574"/>
    </source>
</evidence>
<dbReference type="PANTHER" id="PTHR22850">
    <property type="entry name" value="WD40 REPEAT FAMILY"/>
    <property type="match status" value="1"/>
</dbReference>
<evidence type="ECO:0000256" key="2">
    <source>
        <dbReference type="ARBA" id="ARBA00022737"/>
    </source>
</evidence>
<dbReference type="InterPro" id="IPR015943">
    <property type="entry name" value="WD40/YVTN_repeat-like_dom_sf"/>
</dbReference>
<keyword evidence="1" id="KW-0853">WD repeat</keyword>
<name>A0A137NUG3_CONC2</name>
<dbReference type="OMA" id="GTHTHWM"/>
<feature type="non-terminal residue" evidence="5">
    <location>
        <position position="80"/>
    </location>
</feature>
<dbReference type="Proteomes" id="UP000070444">
    <property type="component" value="Unassembled WGS sequence"/>
</dbReference>
<evidence type="ECO:0000256" key="3">
    <source>
        <dbReference type="SAM" id="MobiDB-lite"/>
    </source>
</evidence>
<feature type="region of interest" description="Disordered" evidence="3">
    <location>
        <begin position="1"/>
        <end position="21"/>
    </location>
</feature>
<feature type="compositionally biased region" description="Acidic residues" evidence="3">
    <location>
        <begin position="8"/>
        <end position="19"/>
    </location>
</feature>
<feature type="domain" description="Histone-binding protein RBBP4-like N-terminal" evidence="4">
    <location>
        <begin position="27"/>
        <end position="80"/>
    </location>
</feature>
<sequence>QQPQNTISDDEQNEEEDNPETQQNIIEEYKLWKKNAPFLYDLIVTHVLDWPTLTCQWFPDIEDQPDKDYNLQRALLGTQT</sequence>